<feature type="domain" description="FAD-binding PCMH-type" evidence="6">
    <location>
        <begin position="30"/>
        <end position="209"/>
    </location>
</feature>
<dbReference type="PANTHER" id="PTHR43716">
    <property type="entry name" value="D-2-HYDROXYGLUTARATE DEHYDROGENASE, MITOCHONDRIAL"/>
    <property type="match status" value="1"/>
</dbReference>
<evidence type="ECO:0000313" key="8">
    <source>
        <dbReference type="Proteomes" id="UP001363010"/>
    </source>
</evidence>
<dbReference type="Proteomes" id="UP001363010">
    <property type="component" value="Unassembled WGS sequence"/>
</dbReference>
<dbReference type="PROSITE" id="PS51387">
    <property type="entry name" value="FAD_PCMH"/>
    <property type="match status" value="1"/>
</dbReference>
<evidence type="ECO:0000256" key="5">
    <source>
        <dbReference type="ARBA" id="ARBA00023002"/>
    </source>
</evidence>
<dbReference type="InterPro" id="IPR016169">
    <property type="entry name" value="FAD-bd_PCMH_sub2"/>
</dbReference>
<comment type="caution">
    <text evidence="7">The sequence shown here is derived from an EMBL/GenBank/DDBJ whole genome shotgun (WGS) entry which is preliminary data.</text>
</comment>
<reference evidence="7 8" key="1">
    <citation type="submission" date="2024-03" db="EMBL/GenBank/DDBJ databases">
        <title>Novel species of the genus Variovorax.</title>
        <authorList>
            <person name="Liu Q."/>
            <person name="Xin Y.-H."/>
        </authorList>
    </citation>
    <scope>NUCLEOTIDE SEQUENCE [LARGE SCALE GENOMIC DNA]</scope>
    <source>
        <strain evidence="7 8">KACC 18501</strain>
    </source>
</reference>
<evidence type="ECO:0000256" key="4">
    <source>
        <dbReference type="ARBA" id="ARBA00022827"/>
    </source>
</evidence>
<dbReference type="InterPro" id="IPR016166">
    <property type="entry name" value="FAD-bd_PCMH"/>
</dbReference>
<organism evidence="7 8">
    <name type="scientific">Variovorax humicola</name>
    <dbReference type="NCBI Taxonomy" id="1769758"/>
    <lineage>
        <taxon>Bacteria</taxon>
        <taxon>Pseudomonadati</taxon>
        <taxon>Pseudomonadota</taxon>
        <taxon>Betaproteobacteria</taxon>
        <taxon>Burkholderiales</taxon>
        <taxon>Comamonadaceae</taxon>
        <taxon>Variovorax</taxon>
    </lineage>
</organism>
<evidence type="ECO:0000313" key="7">
    <source>
        <dbReference type="EMBL" id="MEJ8822611.1"/>
    </source>
</evidence>
<dbReference type="Gene3D" id="1.10.45.10">
    <property type="entry name" value="Vanillyl-alcohol Oxidase, Chain A, domain 4"/>
    <property type="match status" value="1"/>
</dbReference>
<comment type="similarity">
    <text evidence="2">Belongs to the FAD-binding oxidoreductase/transferase type 4 family.</text>
</comment>
<proteinExistence type="inferred from homology"/>
<evidence type="ECO:0000256" key="3">
    <source>
        <dbReference type="ARBA" id="ARBA00022630"/>
    </source>
</evidence>
<evidence type="ECO:0000256" key="1">
    <source>
        <dbReference type="ARBA" id="ARBA00001974"/>
    </source>
</evidence>
<dbReference type="InterPro" id="IPR016171">
    <property type="entry name" value="Vanillyl_alc_oxidase_C-sub2"/>
</dbReference>
<dbReference type="SUPFAM" id="SSF56176">
    <property type="entry name" value="FAD-binding/transporter-associated domain-like"/>
    <property type="match status" value="1"/>
</dbReference>
<keyword evidence="3" id="KW-0285">Flavoprotein</keyword>
<dbReference type="EMBL" id="JBBKZV010000005">
    <property type="protein sequence ID" value="MEJ8822611.1"/>
    <property type="molecule type" value="Genomic_DNA"/>
</dbReference>
<dbReference type="PANTHER" id="PTHR43716:SF1">
    <property type="entry name" value="D-2-HYDROXYGLUTARATE DEHYDROGENASE, MITOCHONDRIAL"/>
    <property type="match status" value="1"/>
</dbReference>
<dbReference type="Pfam" id="PF02913">
    <property type="entry name" value="FAD-oxidase_C"/>
    <property type="match status" value="1"/>
</dbReference>
<protein>
    <submittedName>
        <fullName evidence="7">FAD-binding oxidoreductase</fullName>
    </submittedName>
</protein>
<accession>A0ABU8VXS0</accession>
<dbReference type="Gene3D" id="3.30.70.2740">
    <property type="match status" value="1"/>
</dbReference>
<comment type="cofactor">
    <cofactor evidence="1">
        <name>FAD</name>
        <dbReference type="ChEBI" id="CHEBI:57692"/>
    </cofactor>
</comment>
<evidence type="ECO:0000256" key="2">
    <source>
        <dbReference type="ARBA" id="ARBA00008000"/>
    </source>
</evidence>
<keyword evidence="8" id="KW-1185">Reference proteome</keyword>
<sequence length="456" mass="48344">MGSFVETLRGIVGPAGVLEGDALQARLAGKPQQQARWLVRPADTAEVSQVLAACHAAGVAVVPQGGLTGLVHATDTRPDELILSLERMQQLSVDTTQRVLVAQAGVLLESAQAAAVAAGLMVPVDLGARGSATLGGMVATNAGGNSVIRYGMMRENLRGLEVVLADGTVLDMTNQLVKNNSGYDLKHLFIGSEGTLGVVTRVVLRLCEPPAGRGTALLALPGFDAVAPLLRRLDQALDGTLSAFEVMWQDFYRTVTTPPALTRPPLAHDHPLYVLVECGTADGTERLCEILAAAMEEGTVADATIAQSEREAKALWAMRDDVAQLRRSGPLVAYDISLRLADTGPYIEDLRGAIGRRWPGARVWAFGHLGDGNVHVAVHVPQLDAAGRSELDGLVYTPLQALRGAVSAEHGIGLEKKAWLAISRTPAEFALMRTLKQSLDPRGVLNPGRVFDTPLI</sequence>
<dbReference type="InterPro" id="IPR006094">
    <property type="entry name" value="Oxid_FAD_bind_N"/>
</dbReference>
<dbReference type="Pfam" id="PF01565">
    <property type="entry name" value="FAD_binding_4"/>
    <property type="match status" value="1"/>
</dbReference>
<keyword evidence="4" id="KW-0274">FAD</keyword>
<keyword evidence="5" id="KW-0560">Oxidoreductase</keyword>
<dbReference type="RefSeq" id="WP_340363653.1">
    <property type="nucleotide sequence ID" value="NZ_JBBKZV010000005.1"/>
</dbReference>
<dbReference type="InterPro" id="IPR016164">
    <property type="entry name" value="FAD-linked_Oxase-like_C"/>
</dbReference>
<dbReference type="InterPro" id="IPR004113">
    <property type="entry name" value="FAD-bd_oxidored_4_C"/>
</dbReference>
<dbReference type="Gene3D" id="3.30.70.2190">
    <property type="match status" value="1"/>
</dbReference>
<evidence type="ECO:0000259" key="6">
    <source>
        <dbReference type="PROSITE" id="PS51387"/>
    </source>
</evidence>
<gene>
    <name evidence="7" type="ORF">WKW80_11290</name>
</gene>
<dbReference type="SUPFAM" id="SSF55103">
    <property type="entry name" value="FAD-linked oxidases, C-terminal domain"/>
    <property type="match status" value="1"/>
</dbReference>
<dbReference type="InterPro" id="IPR036318">
    <property type="entry name" value="FAD-bd_PCMH-like_sf"/>
</dbReference>
<name>A0ABU8VXS0_9BURK</name>
<dbReference type="Gene3D" id="3.30.465.10">
    <property type="match status" value="1"/>
</dbReference>
<dbReference type="InterPro" id="IPR051264">
    <property type="entry name" value="FAD-oxidored/transferase_4"/>
</dbReference>